<evidence type="ECO:0000256" key="1">
    <source>
        <dbReference type="SAM" id="MobiDB-lite"/>
    </source>
</evidence>
<reference evidence="2" key="1">
    <citation type="journal article" date="2020" name="Nature">
        <title>Giant virus diversity and host interactions through global metagenomics.</title>
        <authorList>
            <person name="Schulz F."/>
            <person name="Roux S."/>
            <person name="Paez-Espino D."/>
            <person name="Jungbluth S."/>
            <person name="Walsh D.A."/>
            <person name="Denef V.J."/>
            <person name="McMahon K.D."/>
            <person name="Konstantinidis K.T."/>
            <person name="Eloe-Fadrosh E.A."/>
            <person name="Kyrpides N.C."/>
            <person name="Woyke T."/>
        </authorList>
    </citation>
    <scope>NUCLEOTIDE SEQUENCE</scope>
    <source>
        <strain evidence="2">GVMAG-M-3300023179-150</strain>
    </source>
</reference>
<dbReference type="AlphaFoldDB" id="A0A6C0E6Y0"/>
<dbReference type="Pfam" id="PF01135">
    <property type="entry name" value="PCMT"/>
    <property type="match status" value="1"/>
</dbReference>
<name>A0A6C0E6Y0_9ZZZZ</name>
<feature type="compositionally biased region" description="Basic residues" evidence="1">
    <location>
        <begin position="427"/>
        <end position="460"/>
    </location>
</feature>
<organism evidence="2">
    <name type="scientific">viral metagenome</name>
    <dbReference type="NCBI Taxonomy" id="1070528"/>
    <lineage>
        <taxon>unclassified sequences</taxon>
        <taxon>metagenomes</taxon>
        <taxon>organismal metagenomes</taxon>
    </lineage>
</organism>
<dbReference type="EMBL" id="MN739749">
    <property type="protein sequence ID" value="QHT24814.1"/>
    <property type="molecule type" value="Genomic_DNA"/>
</dbReference>
<feature type="region of interest" description="Disordered" evidence="1">
    <location>
        <begin position="419"/>
        <end position="460"/>
    </location>
</feature>
<sequence length="460" mass="54233">MAFSDKFQKEELELHESVHKLLQNPDTTMDSLCINIYQNSFIKLNEKSETYDDLSLKFINSVNHTFITPAIHTRIIEFINNHNITRILDIGCGFGYITGILNHNMTKDKLTDKTFRCIPVDIKDNNQFINHKLYKPFVNDIKLLDSVIPKEVIDTCLDEPNEKYCLLFCYSRAENWPYEYFIEFLKKVGIFNTYVILIDGNTTNTGGQRIENFLTNFRYYILDDLYINMFNGGSPMLIPKFNVRFTIKDNEFGNTGASGDQISCFSSKQITDIKRDIEYKIGYYFDSCFQKYFIRSYNYNHQNRYNDEKKSIRKNKLEKKNEDERKKIEMSVCHNFFDPLLSSDLDENEEEEYKEGGLNYEDDDVYSSTEYAEDYSAESERYKKHIESTKENLIKKSFEQLELKGESLNELIKKNEDIIKQQGGNNKKTRGKSKVKAKLTRKHKNKKNTLKKHKTKKHKS</sequence>
<protein>
    <submittedName>
        <fullName evidence="2">Uncharacterized protein</fullName>
    </submittedName>
</protein>
<accession>A0A6C0E6Y0</accession>
<dbReference type="InterPro" id="IPR029063">
    <property type="entry name" value="SAM-dependent_MTases_sf"/>
</dbReference>
<proteinExistence type="predicted"/>
<dbReference type="Gene3D" id="3.40.50.150">
    <property type="entry name" value="Vaccinia Virus protein VP39"/>
    <property type="match status" value="1"/>
</dbReference>
<evidence type="ECO:0000313" key="2">
    <source>
        <dbReference type="EMBL" id="QHT24814.1"/>
    </source>
</evidence>
<dbReference type="SUPFAM" id="SSF53335">
    <property type="entry name" value="S-adenosyl-L-methionine-dependent methyltransferases"/>
    <property type="match status" value="2"/>
</dbReference>